<feature type="compositionally biased region" description="Polar residues" evidence="2">
    <location>
        <begin position="1409"/>
        <end position="1418"/>
    </location>
</feature>
<feature type="compositionally biased region" description="Polar residues" evidence="2">
    <location>
        <begin position="1354"/>
        <end position="1363"/>
    </location>
</feature>
<feature type="compositionally biased region" description="Basic and acidic residues" evidence="2">
    <location>
        <begin position="857"/>
        <end position="869"/>
    </location>
</feature>
<feature type="compositionally biased region" description="Basic and acidic residues" evidence="2">
    <location>
        <begin position="1053"/>
        <end position="1079"/>
    </location>
</feature>
<feature type="compositionally biased region" description="Pro residues" evidence="2">
    <location>
        <begin position="457"/>
        <end position="469"/>
    </location>
</feature>
<dbReference type="Proteomes" id="UP000694701">
    <property type="component" value="Unplaced"/>
</dbReference>
<dbReference type="GO" id="GO:0030154">
    <property type="term" value="P:cell differentiation"/>
    <property type="evidence" value="ECO:0007669"/>
    <property type="project" value="TreeGrafter"/>
</dbReference>
<feature type="compositionally biased region" description="Low complexity" evidence="2">
    <location>
        <begin position="2312"/>
        <end position="2322"/>
    </location>
</feature>
<feature type="domain" description="BAT2 N-terminal" evidence="3">
    <location>
        <begin position="1"/>
        <end position="161"/>
    </location>
</feature>
<feature type="compositionally biased region" description="Polar residues" evidence="2">
    <location>
        <begin position="1667"/>
        <end position="1682"/>
    </location>
</feature>
<feature type="region of interest" description="Disordered" evidence="2">
    <location>
        <begin position="1949"/>
        <end position="1994"/>
    </location>
</feature>
<dbReference type="Ensembl" id="ENSCCRT00020042944.1">
    <property type="protein sequence ID" value="ENSCCRP00020039339.1"/>
    <property type="gene ID" value="ENSCCRG00020017537.1"/>
</dbReference>
<feature type="compositionally biased region" description="Low complexity" evidence="2">
    <location>
        <begin position="591"/>
        <end position="604"/>
    </location>
</feature>
<proteinExistence type="predicted"/>
<name>A0A8C2ECK4_CYPCA</name>
<dbReference type="Pfam" id="PF07001">
    <property type="entry name" value="BAT2_N"/>
    <property type="match status" value="1"/>
</dbReference>
<evidence type="ECO:0000256" key="1">
    <source>
        <dbReference type="ARBA" id="ARBA00022553"/>
    </source>
</evidence>
<feature type="compositionally biased region" description="Basic and acidic residues" evidence="2">
    <location>
        <begin position="1753"/>
        <end position="1807"/>
    </location>
</feature>
<feature type="compositionally biased region" description="Basic and acidic residues" evidence="2">
    <location>
        <begin position="1157"/>
        <end position="1174"/>
    </location>
</feature>
<feature type="compositionally biased region" description="Basic and acidic residues" evidence="2">
    <location>
        <begin position="938"/>
        <end position="967"/>
    </location>
</feature>
<feature type="compositionally biased region" description="Basic and acidic residues" evidence="2">
    <location>
        <begin position="1724"/>
        <end position="1738"/>
    </location>
</feature>
<dbReference type="PANTHER" id="PTHR14038:SF6">
    <property type="entry name" value="PROTEIN PRRC2C"/>
    <property type="match status" value="1"/>
</dbReference>
<feature type="compositionally biased region" description="Basic and acidic residues" evidence="2">
    <location>
        <begin position="519"/>
        <end position="534"/>
    </location>
</feature>
<feature type="compositionally biased region" description="Basic and acidic residues" evidence="2">
    <location>
        <begin position="226"/>
        <end position="237"/>
    </location>
</feature>
<feature type="region of interest" description="Disordered" evidence="2">
    <location>
        <begin position="337"/>
        <end position="637"/>
    </location>
</feature>
<feature type="region of interest" description="Disordered" evidence="2">
    <location>
        <begin position="47"/>
        <end position="251"/>
    </location>
</feature>
<feature type="compositionally biased region" description="Basic and acidic residues" evidence="2">
    <location>
        <begin position="755"/>
        <end position="770"/>
    </location>
</feature>
<feature type="compositionally biased region" description="Pro residues" evidence="2">
    <location>
        <begin position="2380"/>
        <end position="2389"/>
    </location>
</feature>
<feature type="region of interest" description="Disordered" evidence="2">
    <location>
        <begin position="1019"/>
        <end position="1418"/>
    </location>
</feature>
<evidence type="ECO:0000313" key="5">
    <source>
        <dbReference type="Proteomes" id="UP000694701"/>
    </source>
</evidence>
<feature type="region of interest" description="Disordered" evidence="2">
    <location>
        <begin position="1430"/>
        <end position="1472"/>
    </location>
</feature>
<feature type="compositionally biased region" description="Basic and acidic residues" evidence="2">
    <location>
        <begin position="1268"/>
        <end position="1298"/>
    </location>
</feature>
<feature type="region of interest" description="Disordered" evidence="2">
    <location>
        <begin position="2224"/>
        <end position="2268"/>
    </location>
</feature>
<evidence type="ECO:0000256" key="2">
    <source>
        <dbReference type="SAM" id="MobiDB-lite"/>
    </source>
</evidence>
<feature type="compositionally biased region" description="Basic and acidic residues" evidence="2">
    <location>
        <begin position="1181"/>
        <end position="1190"/>
    </location>
</feature>
<evidence type="ECO:0000259" key="3">
    <source>
        <dbReference type="Pfam" id="PF07001"/>
    </source>
</evidence>
<feature type="region of interest" description="Disordered" evidence="2">
    <location>
        <begin position="657"/>
        <end position="770"/>
    </location>
</feature>
<dbReference type="InterPro" id="IPR033184">
    <property type="entry name" value="PRRC2"/>
</dbReference>
<feature type="region of interest" description="Disordered" evidence="2">
    <location>
        <begin position="2291"/>
        <end position="2322"/>
    </location>
</feature>
<feature type="region of interest" description="Disordered" evidence="2">
    <location>
        <begin position="2446"/>
        <end position="2512"/>
    </location>
</feature>
<feature type="compositionally biased region" description="Basic and acidic residues" evidence="2">
    <location>
        <begin position="693"/>
        <end position="708"/>
    </location>
</feature>
<organism evidence="4 5">
    <name type="scientific">Cyprinus carpio</name>
    <name type="common">Common carp</name>
    <dbReference type="NCBI Taxonomy" id="7962"/>
    <lineage>
        <taxon>Eukaryota</taxon>
        <taxon>Metazoa</taxon>
        <taxon>Chordata</taxon>
        <taxon>Craniata</taxon>
        <taxon>Vertebrata</taxon>
        <taxon>Euteleostomi</taxon>
        <taxon>Actinopterygii</taxon>
        <taxon>Neopterygii</taxon>
        <taxon>Teleostei</taxon>
        <taxon>Ostariophysi</taxon>
        <taxon>Cypriniformes</taxon>
        <taxon>Cyprinidae</taxon>
        <taxon>Cyprininae</taxon>
        <taxon>Cyprinus</taxon>
    </lineage>
</organism>
<feature type="region of interest" description="Disordered" evidence="2">
    <location>
        <begin position="1901"/>
        <end position="1927"/>
    </location>
</feature>
<feature type="compositionally biased region" description="Polar residues" evidence="2">
    <location>
        <begin position="874"/>
        <end position="883"/>
    </location>
</feature>
<feature type="compositionally biased region" description="Basic and acidic residues" evidence="2">
    <location>
        <begin position="1125"/>
        <end position="1136"/>
    </location>
</feature>
<feature type="compositionally biased region" description="Pro residues" evidence="2">
    <location>
        <begin position="2244"/>
        <end position="2256"/>
    </location>
</feature>
<feature type="compositionally biased region" description="Basic and acidic residues" evidence="2">
    <location>
        <begin position="917"/>
        <end position="928"/>
    </location>
</feature>
<feature type="compositionally biased region" description="Polar residues" evidence="2">
    <location>
        <begin position="571"/>
        <end position="582"/>
    </location>
</feature>
<sequence length="2512" mass="272926">MSEKSGQSTKAKDGKTKYATLSLFNTYKGKSLETQKTAVAARHGLQSLGKVAVSRRMPPPANLPSLKAENKGNDPNVSIVPKDGSGWASRQDQPGDERQQETPPPQPKPTVPQTSDAPLGGSRSWASSKQSGQLDGNSQFHQEFPSLQAAGEAEKSGDQEDEPYGPGPSLRPQNVGSWREGGGRNLNAASSPSENDGKPSEESGVGRGTPSPSGDSDEAGKPSGGEGRERRDARERVPPTAPQHKLNGGQQTQFGILGYFQGNRNFVKSSFFLIFLFSLLRGPRSGLRPSQPPSQPWLQDPDRPSIVSATELKELDNLDTDADEGWAGAQMEVDYTEKLNFSDDEENHSKEKGDNCGGSRVTKLPTTAPPAGEEETEAWRQKRKKQSELSEAVERARRRREEEERRMEEQRLAACKEKLKQLEEKRRPSTTETAKPTIQAHGDNQEVTETVPKQPAETPPPQPQSPPSPAQQTCPPMPTHERTEPTVEEVPQFVSRQPSPPVHRTAPEPQSKVDTAITEEVHRQVERQPMRDYFSEPQLSLSRLDRSVSEDTPLPTKLENEGDTGTAVRPSVTSGYSKQFQKSLPPRFLRQQEQLKQQQWQQQQQGGGGPVSPSGGSVPPQHRSLYQPLGPHHQHLASMGFDPRWLMMQSYMDPRMMSGRPPIDMPPMHPGRMPPKQLVRREPTDNSSSGSDTFDHLTRPIREHRVPSEPRMVWGSDPYPSTEPSSATIKGREDGKETRLDAGLELDRGLSGVYPRDHSPLEPRGKSDFFRDSSETLSSFSHVSEEVPCLLQTDRAPVIPSFEPEEANLSGADEVEAIGQAVLKRSISQGSSHSLKLEEPRFEGLTIAQKSLDFPDTVERPEDKSRKEPFGQGSVINSRSTPPVANDGMHKTDKLTLPAPSKQKSEMRWGSRGSGSGRREGPGGERPVRRSGPIKKPVLRDMKEEREQRREKEEQHERGERSKKEGAAPKGVTSSAIEASDRPKPYGDGKKVVVEPEVGVATGGTKSRDLQTTVCPTAACLAEDKPDKPPSNDKRNEPKLPSRKESNLPPRAYQRERDVEREKDWPSDFKGRGRGEYYSRGRSYRGSYGGRGRGSRGRSRGDYPYREPRSRQDLPLGATGTASFRCREESETRSESSDFEVLPKRRRRRGSDTDSESEGRESASDTGTSDREPSSKPSRLLHRELLESRSSKSASGFAAGNLSEKPVSRDEDGRPKPGFLLKGEATCRGKGGLHSRRGAGRERGGHRSAPFRRAPVKEASQWPSKPMETFRPEEAETLRTDSTLSERRHTKYDNKKIGEGGQSFRERPRRPRAARPPRQDKPPRFRRLKEREAAVFAGEAIPAPGTLVTFKSPDLSNQNSSDQANEEWETASESSDFNERREREDKKQLEAAVTSTTTISSSMPTQISGGQSKSPTESLIFSVSCSAAAQNTEAGQASTGQKVGKEPASSRRKEEAKQAVKKPKEKENALSQFDLNNYASVVIIDDHPEVTTLEDPQSNTNDDGFTEVVSRKQQKRLQDEERRKKEEQTAQVRIRGNVFSPKGRGGGGSKLPPRFAKKQQQQQGLAAGQQQPSAPAPQTQSVPQQPQPQPAISVSQHNLPASNQSASSAQPLEGAVAPLAPSPVDFPAKSQTHNTLGTELWENKVAGSTVLSDVKKLGPISPPQPPSVSAWNKPLTSLTGSVTPEGVKAGTEGGVELGMESIQFGAPSSAGSTDSDGVPALLEKTSDNKLPEPKEQRQKQPRAGPVKPQKVVPHKEYKPGPIGKERSLKNRKAAKDVRQSDVEVLDKNGTRGSRDRDSSSPTKDKVPELGGDIEGMITAPSAEYSCSSKESVTDYTIPSSSLADNVPTAGTKMEESLVAPVALPHPMPIQRRETLQQSSSLATVSPATVDLTLKMESARKAWENSPSLVEKSSPVTSSASPITSGGGAGSASFNSFSSASVPQIPVASVTPSTSLSGSATYTTSSLSTKSTSASDPPNICKVKPQQLQSSGMSSTNFSQLSCAPSLLPQQQTPQVFVSQSAAGSAGQIPAFYMDTSHLFSTPHPRLAPPSIAQQQGFQPGLSQIPIPIYAPLQGQHQAQLSLNTGPPVSQPQDLFSSSMQPYRSQQAFMQNSLSQTSAMMLSGTPLHSYPGVQPPELGKPQSSLAYQQTSNTQHIPILFEPQLNQPSGMGGSQLIDTHLLQRQGMSQHSNLYSGQVQQQSSYYSSTQSPSSALQQVTVPVPGSQLSLPNFGSGGGQPLLALPQSLPPTPPQAPPPSLNRQPPSNPPYRGLIGQNMCEMDLKLFSGGMDVKPGTPPVSARSTTPTSSPYRVCSTSPSSQSSKMNSMLYPKQFQSGSAGMRIAQHFPGQFNPQMLSQANMVSPLVRQSHANTFPGGIQRSPMGPPMGPPMSPNLGGGLMPHPRTQHPPRGPSGPSLAPRGTQAALKAEQDLKARQRAEVLQSTHKFFSEQQQLKAPVSKPTRIEAGKPTDNITSNHQGAPSDRTESDKSAPLATTKPIRTGPIKPQAIKPEESK</sequence>
<feature type="compositionally biased region" description="Pro residues" evidence="2">
    <location>
        <begin position="663"/>
        <end position="673"/>
    </location>
</feature>
<feature type="compositionally biased region" description="Basic and acidic residues" evidence="2">
    <location>
        <begin position="337"/>
        <end position="354"/>
    </location>
</feature>
<feature type="compositionally biased region" description="Polar residues" evidence="2">
    <location>
        <begin position="1985"/>
        <end position="1994"/>
    </location>
</feature>
<feature type="region of interest" description="Disordered" evidence="2">
    <location>
        <begin position="1489"/>
        <end position="1813"/>
    </location>
</feature>
<feature type="compositionally biased region" description="Basic and acidic residues" evidence="2">
    <location>
        <begin position="1206"/>
        <end position="1215"/>
    </location>
</feature>
<reference evidence="4" key="1">
    <citation type="submission" date="2025-08" db="UniProtKB">
        <authorList>
            <consortium name="Ensembl"/>
        </authorList>
    </citation>
    <scope>IDENTIFICATION</scope>
</reference>
<feature type="region of interest" description="Disordered" evidence="2">
    <location>
        <begin position="2372"/>
        <end position="2423"/>
    </location>
</feature>
<feature type="compositionally biased region" description="Basic and acidic residues" evidence="2">
    <location>
        <begin position="730"/>
        <end position="748"/>
    </location>
</feature>
<feature type="compositionally biased region" description="Basic and acidic residues" evidence="2">
    <location>
        <begin position="1377"/>
        <end position="1389"/>
    </location>
</feature>
<feature type="compositionally biased region" description="Polar residues" evidence="2">
    <location>
        <begin position="1494"/>
        <end position="1503"/>
    </location>
</feature>
<feature type="region of interest" description="Disordered" evidence="2">
    <location>
        <begin position="826"/>
        <end position="993"/>
    </location>
</feature>
<feature type="compositionally biased region" description="Basic and acidic residues" evidence="2">
    <location>
        <begin position="1099"/>
        <end position="1112"/>
    </location>
</feature>
<feature type="compositionally biased region" description="Low complexity" evidence="2">
    <location>
        <begin position="1952"/>
        <end position="1974"/>
    </location>
</feature>
<feature type="compositionally biased region" description="Polar residues" evidence="2">
    <location>
        <begin position="124"/>
        <end position="141"/>
    </location>
</feature>
<evidence type="ECO:0000313" key="4">
    <source>
        <dbReference type="Ensembl" id="ENSCCRP00020039339.1"/>
    </source>
</evidence>
<feature type="compositionally biased region" description="Polar residues" evidence="2">
    <location>
        <begin position="1430"/>
        <end position="1441"/>
    </location>
</feature>
<dbReference type="InterPro" id="IPR009738">
    <property type="entry name" value="BAT2_N"/>
</dbReference>
<accession>A0A8C2ECK4</accession>
<feature type="compositionally biased region" description="Polar residues" evidence="2">
    <location>
        <begin position="2298"/>
        <end position="2307"/>
    </location>
</feature>
<feature type="compositionally biased region" description="Low complexity" evidence="2">
    <location>
        <begin position="1559"/>
        <end position="1612"/>
    </location>
</feature>
<dbReference type="PANTHER" id="PTHR14038">
    <property type="entry name" value="BAT2 HLA-B-ASSOCIATED TRANSCRIPT 2"/>
    <property type="match status" value="1"/>
</dbReference>
<feature type="compositionally biased region" description="Basic and acidic residues" evidence="2">
    <location>
        <begin position="1022"/>
        <end position="1046"/>
    </location>
</feature>
<feature type="compositionally biased region" description="Basic and acidic residues" evidence="2">
    <location>
        <begin position="386"/>
        <end position="429"/>
    </location>
</feature>
<feature type="compositionally biased region" description="Basic and acidic residues" evidence="2">
    <location>
        <begin position="1443"/>
        <end position="1468"/>
    </location>
</feature>
<feature type="region of interest" description="Disordered" evidence="2">
    <location>
        <begin position="285"/>
        <end position="304"/>
    </location>
</feature>
<keyword evidence="1" id="KW-0597">Phosphoprotein</keyword>
<feature type="compositionally biased region" description="Basic and acidic residues" evidence="2">
    <location>
        <begin position="1317"/>
        <end position="1333"/>
    </location>
</feature>
<feature type="compositionally biased region" description="Low complexity" evidence="2">
    <location>
        <begin position="1394"/>
        <end position="1408"/>
    </location>
</feature>
<protein>
    <submittedName>
        <fullName evidence="4">Proline-rich coiled-coil 2C</fullName>
    </submittedName>
</protein>
<feature type="compositionally biased region" description="Basic and acidic residues" evidence="2">
    <location>
        <begin position="979"/>
        <end position="993"/>
    </location>
</feature>
<feature type="compositionally biased region" description="Basic and acidic residues" evidence="2">
    <location>
        <begin position="1516"/>
        <end position="1528"/>
    </location>
</feature>
<feature type="compositionally biased region" description="Low complexity" evidence="2">
    <location>
        <begin position="611"/>
        <end position="621"/>
    </location>
</feature>